<evidence type="ECO:0000256" key="4">
    <source>
        <dbReference type="ARBA" id="ARBA00023008"/>
    </source>
</evidence>
<dbReference type="PROSITE" id="PS01119">
    <property type="entry name" value="COPPER_FIST_1"/>
    <property type="match status" value="1"/>
</dbReference>
<keyword evidence="4" id="KW-0186">Copper</keyword>
<keyword evidence="6" id="KW-0804">Transcription</keyword>
<feature type="region of interest" description="Disordered" evidence="8">
    <location>
        <begin position="211"/>
        <end position="231"/>
    </location>
</feature>
<dbReference type="AlphaFoldDB" id="A0A4S4LB89"/>
<dbReference type="InterPro" id="IPR001083">
    <property type="entry name" value="Cu_fist_DNA-bd_dom"/>
</dbReference>
<dbReference type="PRINTS" id="PR00617">
    <property type="entry name" value="COPPERFIST"/>
</dbReference>
<gene>
    <name evidence="10" type="ORF">EW145_g2343</name>
</gene>
<accession>A0A4S4LB89</accession>
<evidence type="ECO:0000259" key="9">
    <source>
        <dbReference type="PROSITE" id="PS50073"/>
    </source>
</evidence>
<dbReference type="GO" id="GO:0006879">
    <property type="term" value="P:intracellular iron ion homeostasis"/>
    <property type="evidence" value="ECO:0007669"/>
    <property type="project" value="TreeGrafter"/>
</dbReference>
<evidence type="ECO:0000256" key="6">
    <source>
        <dbReference type="ARBA" id="ARBA00023163"/>
    </source>
</evidence>
<name>A0A4S4LB89_9AGAM</name>
<dbReference type="GO" id="GO:0006878">
    <property type="term" value="P:intracellular copper ion homeostasis"/>
    <property type="evidence" value="ECO:0007669"/>
    <property type="project" value="TreeGrafter"/>
</dbReference>
<comment type="subcellular location">
    <subcellularLocation>
        <location evidence="1">Nucleus</location>
    </subcellularLocation>
</comment>
<evidence type="ECO:0000256" key="8">
    <source>
        <dbReference type="SAM" id="MobiDB-lite"/>
    </source>
</evidence>
<dbReference type="SMART" id="SM01090">
    <property type="entry name" value="Copper-fist"/>
    <property type="match status" value="1"/>
</dbReference>
<dbReference type="Proteomes" id="UP000308199">
    <property type="component" value="Unassembled WGS sequence"/>
</dbReference>
<keyword evidence="2" id="KW-0479">Metal-binding</keyword>
<dbReference type="Pfam" id="PF00649">
    <property type="entry name" value="Copper-fist"/>
    <property type="match status" value="1"/>
</dbReference>
<reference evidence="10 11" key="1">
    <citation type="submission" date="2019-02" db="EMBL/GenBank/DDBJ databases">
        <title>Genome sequencing of the rare red list fungi Phellinidium pouzarii.</title>
        <authorList>
            <person name="Buettner E."/>
            <person name="Kellner H."/>
        </authorList>
    </citation>
    <scope>NUCLEOTIDE SEQUENCE [LARGE SCALE GENOMIC DNA]</scope>
    <source>
        <strain evidence="10 11">DSM 108285</strain>
    </source>
</reference>
<feature type="region of interest" description="Disordered" evidence="8">
    <location>
        <begin position="75"/>
        <end position="118"/>
    </location>
</feature>
<feature type="compositionally biased region" description="Basic and acidic residues" evidence="8">
    <location>
        <begin position="398"/>
        <end position="409"/>
    </location>
</feature>
<dbReference type="GO" id="GO:0005507">
    <property type="term" value="F:copper ion binding"/>
    <property type="evidence" value="ECO:0007669"/>
    <property type="project" value="InterPro"/>
</dbReference>
<dbReference type="SUPFAM" id="SSF57879">
    <property type="entry name" value="Zinc domain conserved in yeast copper-regulated transcription factors"/>
    <property type="match status" value="1"/>
</dbReference>
<evidence type="ECO:0000256" key="1">
    <source>
        <dbReference type="ARBA" id="ARBA00004123"/>
    </source>
</evidence>
<keyword evidence="7" id="KW-0539">Nucleus</keyword>
<keyword evidence="3" id="KW-0862">Zinc</keyword>
<dbReference type="GO" id="GO:0000981">
    <property type="term" value="F:DNA-binding transcription factor activity, RNA polymerase II-specific"/>
    <property type="evidence" value="ECO:0007669"/>
    <property type="project" value="TreeGrafter"/>
</dbReference>
<dbReference type="GO" id="GO:0045944">
    <property type="term" value="P:positive regulation of transcription by RNA polymerase II"/>
    <property type="evidence" value="ECO:0007669"/>
    <property type="project" value="TreeGrafter"/>
</dbReference>
<evidence type="ECO:0000256" key="5">
    <source>
        <dbReference type="ARBA" id="ARBA00023015"/>
    </source>
</evidence>
<dbReference type="InterPro" id="IPR036395">
    <property type="entry name" value="Cu_fist_DNA-bd_dom_sf"/>
</dbReference>
<evidence type="ECO:0000256" key="3">
    <source>
        <dbReference type="ARBA" id="ARBA00022833"/>
    </source>
</evidence>
<comment type="caution">
    <text evidence="10">The sequence shown here is derived from an EMBL/GenBank/DDBJ whole genome shotgun (WGS) entry which is preliminary data.</text>
</comment>
<keyword evidence="11" id="KW-1185">Reference proteome</keyword>
<dbReference type="EMBL" id="SGPK01000080">
    <property type="protein sequence ID" value="THH08986.1"/>
    <property type="molecule type" value="Genomic_DNA"/>
</dbReference>
<dbReference type="PANTHER" id="PTHR28088:SF5">
    <property type="entry name" value="TRANSCRIPTIONAL ACTIVATOR HAA1-RELATED"/>
    <property type="match status" value="1"/>
</dbReference>
<evidence type="ECO:0000313" key="10">
    <source>
        <dbReference type="EMBL" id="THH08986.1"/>
    </source>
</evidence>
<dbReference type="GO" id="GO:0000978">
    <property type="term" value="F:RNA polymerase II cis-regulatory region sequence-specific DNA binding"/>
    <property type="evidence" value="ECO:0007669"/>
    <property type="project" value="TreeGrafter"/>
</dbReference>
<dbReference type="Gene3D" id="3.90.430.10">
    <property type="entry name" value="Copper fist DNA-binding domain"/>
    <property type="match status" value="1"/>
</dbReference>
<dbReference type="GO" id="GO:0005634">
    <property type="term" value="C:nucleus"/>
    <property type="evidence" value="ECO:0007669"/>
    <property type="project" value="UniProtKB-SubCell"/>
</dbReference>
<dbReference type="SMART" id="SM00412">
    <property type="entry name" value="Cu_FIST"/>
    <property type="match status" value="1"/>
</dbReference>
<feature type="domain" description="Copper-fist" evidence="9">
    <location>
        <begin position="1"/>
        <end position="40"/>
    </location>
</feature>
<keyword evidence="5" id="KW-0805">Transcription regulation</keyword>
<proteinExistence type="predicted"/>
<dbReference type="OrthoDB" id="5600085at2759"/>
<feature type="compositionally biased region" description="Polar residues" evidence="8">
    <location>
        <begin position="220"/>
        <end position="231"/>
    </location>
</feature>
<evidence type="ECO:0000313" key="11">
    <source>
        <dbReference type="Proteomes" id="UP000308199"/>
    </source>
</evidence>
<dbReference type="PANTHER" id="PTHR28088">
    <property type="entry name" value="TRANSCRIPTIONAL ACTIVATOR HAA1-RELATED"/>
    <property type="match status" value="1"/>
</dbReference>
<protein>
    <recommendedName>
        <fullName evidence="9">Copper-fist domain-containing protein</fullName>
    </recommendedName>
</protein>
<sequence>MVFVNDKKYACETCIKGHRSSTCNHRDRPLFEIKKKGRPITQCEHCRELRKTKQVHVKCLCEGKDEFDAVSHSIPAKKANRKGPAPSAAFPHGLQESTSDSEEALPSPSQQNAAQRSESTPCACKVGADCECCTPRHPPRQKRSLTPPRLSIGDIRATASRPVSEADDTFELPIPHPFPHELLHGHGSRSTHGTALYNPYGLAHDTHMRSHDMRGHEASAPTSAGISTSPQSREYHYPVLPLQYEQPERQQQQKVDIRYERQQRPYRVRSEVSPTWPGNEVFTEDVNNMLASLNESLDRLSSSEPDLNSVDVDAWLRQMSASNSNRAIIDASASSAQTSNVNISYALPIPQALDISGSLSRQDQDISSAQGQYDLYSGLSSQFMGFDVDSSEQFLGDNRSRNGSDHDSDVGGVGSSTDLFDPELLSFTASASDASAPQELLHAPTPFPAFPGLTLSNFNTQLAIVDDDTNEDRRRCESAFDFLTAIADADAIVQSMPAVPALSRSSSTGSHVSSRSRSSFGGCTNGGGVVAAGSHSDVWHSTYDAGYRAATGSESWSLSPFATAAAIVERGRPWMRVADMHAFDNVHPLARTHPAATLPDSKDAFSLSFI</sequence>
<dbReference type="PROSITE" id="PS50073">
    <property type="entry name" value="COPPER_FIST_2"/>
    <property type="match status" value="1"/>
</dbReference>
<feature type="compositionally biased region" description="Polar residues" evidence="8">
    <location>
        <begin position="107"/>
        <end position="118"/>
    </location>
</feature>
<evidence type="ECO:0000256" key="2">
    <source>
        <dbReference type="ARBA" id="ARBA00022723"/>
    </source>
</evidence>
<feature type="region of interest" description="Disordered" evidence="8">
    <location>
        <begin position="394"/>
        <end position="415"/>
    </location>
</feature>
<evidence type="ECO:0000256" key="7">
    <source>
        <dbReference type="ARBA" id="ARBA00023242"/>
    </source>
</evidence>
<dbReference type="InterPro" id="IPR051763">
    <property type="entry name" value="Copper_Homeo_Regul"/>
</dbReference>
<organism evidence="10 11">
    <name type="scientific">Phellinidium pouzarii</name>
    <dbReference type="NCBI Taxonomy" id="167371"/>
    <lineage>
        <taxon>Eukaryota</taxon>
        <taxon>Fungi</taxon>
        <taxon>Dikarya</taxon>
        <taxon>Basidiomycota</taxon>
        <taxon>Agaricomycotina</taxon>
        <taxon>Agaricomycetes</taxon>
        <taxon>Hymenochaetales</taxon>
        <taxon>Hymenochaetaceae</taxon>
        <taxon>Phellinidium</taxon>
    </lineage>
</organism>
<dbReference type="FunFam" id="3.90.430.10:FF:000001">
    <property type="entry name" value="Copper fist DNA-binding protein"/>
    <property type="match status" value="1"/>
</dbReference>